<name>A0A212JA42_9FIRM</name>
<protein>
    <recommendedName>
        <fullName evidence="2">Nucleoside 2-deoxyribosyltransferase</fullName>
    </recommendedName>
</protein>
<dbReference type="EMBL" id="FLUN01000001">
    <property type="protein sequence ID" value="SBV96320.1"/>
    <property type="molecule type" value="Genomic_DNA"/>
</dbReference>
<dbReference type="InterPro" id="IPR007710">
    <property type="entry name" value="Nucleoside_deoxyribTrfase"/>
</dbReference>
<accession>A0A212JA42</accession>
<reference evidence="1" key="1">
    <citation type="submission" date="2016-04" db="EMBL/GenBank/DDBJ databases">
        <authorList>
            <person name="Evans L.H."/>
            <person name="Alamgir A."/>
            <person name="Owens N."/>
            <person name="Weber N.D."/>
            <person name="Virtaneva K."/>
            <person name="Barbian K."/>
            <person name="Babar A."/>
            <person name="Rosenke K."/>
        </authorList>
    </citation>
    <scope>NUCLEOTIDE SEQUENCE</scope>
    <source>
        <strain evidence="1">86</strain>
    </source>
</reference>
<dbReference type="PANTHER" id="PTHR15364">
    <property type="entry name" value="2'-DEOXYNUCLEOSIDE 5'-PHOSPHATE N-HYDROLASE 1"/>
    <property type="match status" value="1"/>
</dbReference>
<dbReference type="Pfam" id="PF05014">
    <property type="entry name" value="Nuc_deoxyrib_tr"/>
    <property type="match status" value="1"/>
</dbReference>
<dbReference type="GO" id="GO:0070694">
    <property type="term" value="F:5-hydroxymethyl-dUMP N-hydrolase activity"/>
    <property type="evidence" value="ECO:0007669"/>
    <property type="project" value="TreeGrafter"/>
</dbReference>
<sequence>MAKKIYTAGFDIFHPRRKEHMEEIHRLCEAYGLEPHFQLEAPAGGKPAAGEILRMNLERIDACDLVSANLNPFRGLEMDSGTAFEVGYAHARGKLIYGYMDDVRPMVEKLGGERDAEGYTVENFGLPLNLMIACTAKVVQGTLEDCLKAICKDETTTA</sequence>
<dbReference type="GO" id="GO:0009159">
    <property type="term" value="P:deoxyribonucleoside monophosphate catabolic process"/>
    <property type="evidence" value="ECO:0007669"/>
    <property type="project" value="TreeGrafter"/>
</dbReference>
<dbReference type="SUPFAM" id="SSF52309">
    <property type="entry name" value="N-(deoxy)ribosyltransferase-like"/>
    <property type="match status" value="1"/>
</dbReference>
<evidence type="ECO:0000313" key="1">
    <source>
        <dbReference type="EMBL" id="SBV96320.1"/>
    </source>
</evidence>
<dbReference type="InterPro" id="IPR051239">
    <property type="entry name" value="2'-dNMP_N-hydrolase"/>
</dbReference>
<proteinExistence type="predicted"/>
<dbReference type="AlphaFoldDB" id="A0A212JA42"/>
<evidence type="ECO:0008006" key="2">
    <source>
        <dbReference type="Google" id="ProtNLM"/>
    </source>
</evidence>
<dbReference type="Gene3D" id="3.40.50.450">
    <property type="match status" value="1"/>
</dbReference>
<gene>
    <name evidence="1" type="ORF">KL86CLO1_10761</name>
</gene>
<organism evidence="1">
    <name type="scientific">uncultured Eubacteriales bacterium</name>
    <dbReference type="NCBI Taxonomy" id="172733"/>
    <lineage>
        <taxon>Bacteria</taxon>
        <taxon>Bacillati</taxon>
        <taxon>Bacillota</taxon>
        <taxon>Clostridia</taxon>
        <taxon>Eubacteriales</taxon>
        <taxon>environmental samples</taxon>
    </lineage>
</organism>
<dbReference type="PANTHER" id="PTHR15364:SF0">
    <property type="entry name" value="2'-DEOXYNUCLEOSIDE 5'-PHOSPHATE N-HYDROLASE 1"/>
    <property type="match status" value="1"/>
</dbReference>